<dbReference type="InterPro" id="IPR012340">
    <property type="entry name" value="NA-bd_OB-fold"/>
</dbReference>
<keyword evidence="3" id="KW-0694">RNA-binding</keyword>
<dbReference type="EMBL" id="KK121460">
    <property type="protein sequence ID" value="KFM80501.1"/>
    <property type="molecule type" value="Genomic_DNA"/>
</dbReference>
<dbReference type="Gene3D" id="2.40.50.140">
    <property type="entry name" value="Nucleic acid-binding proteins"/>
    <property type="match status" value="1"/>
</dbReference>
<dbReference type="Proteomes" id="UP000054359">
    <property type="component" value="Unassembled WGS sequence"/>
</dbReference>
<evidence type="ECO:0000256" key="5">
    <source>
        <dbReference type="PROSITE-ProRule" id="PRU00181"/>
    </source>
</evidence>
<dbReference type="OMA" id="FRKNIWV"/>
<evidence type="ECO:0000256" key="2">
    <source>
        <dbReference type="ARBA" id="ARBA00020989"/>
    </source>
</evidence>
<gene>
    <name evidence="8" type="ORF">X975_16745</name>
</gene>
<dbReference type="InterPro" id="IPR001253">
    <property type="entry name" value="TIF_eIF-1A"/>
</dbReference>
<feature type="non-terminal residue" evidence="8">
    <location>
        <position position="151"/>
    </location>
</feature>
<sequence>MSRTTKKKYVVEEVLNKYEITAENQKIVKVLRSCGNNLHEITTPEGETFLVSMPTKFRKHIWIKRGDFVVIDPITEGVKVKGEIAQILLKDQIKYFKDQGIWPDTFAENNSTKNERRHSSNSDDELFVNTNRPYVEFSSSSSSEEEEDEEN</sequence>
<comment type="similarity">
    <text evidence="1">Belongs to the EIF1AD family.</text>
</comment>
<dbReference type="OrthoDB" id="1738325at2759"/>
<keyword evidence="5" id="KW-0648">Protein biosynthesis</keyword>
<reference evidence="8 9" key="1">
    <citation type="submission" date="2013-11" db="EMBL/GenBank/DDBJ databases">
        <title>Genome sequencing of Stegodyphus mimosarum.</title>
        <authorList>
            <person name="Bechsgaard J."/>
        </authorList>
    </citation>
    <scope>NUCLEOTIDE SEQUENCE [LARGE SCALE GENOMIC DNA]</scope>
</reference>
<proteinExistence type="inferred from homology"/>
<evidence type="ECO:0000256" key="1">
    <source>
        <dbReference type="ARBA" id="ARBA00007340"/>
    </source>
</evidence>
<protein>
    <recommendedName>
        <fullName evidence="2">Probable RNA-binding protein EIF1AD</fullName>
    </recommendedName>
    <alternativeName>
        <fullName evidence="4">Eukaryotic translation initiation factor 1A domain-containing protein</fullName>
    </alternativeName>
</protein>
<dbReference type="GO" id="GO:0005634">
    <property type="term" value="C:nucleus"/>
    <property type="evidence" value="ECO:0007669"/>
    <property type="project" value="TreeGrafter"/>
</dbReference>
<dbReference type="GO" id="GO:0003743">
    <property type="term" value="F:translation initiation factor activity"/>
    <property type="evidence" value="ECO:0007669"/>
    <property type="project" value="UniProtKB-UniRule"/>
</dbReference>
<evidence type="ECO:0000313" key="8">
    <source>
        <dbReference type="EMBL" id="KFM80501.1"/>
    </source>
</evidence>
<evidence type="ECO:0000256" key="4">
    <source>
        <dbReference type="ARBA" id="ARBA00031998"/>
    </source>
</evidence>
<name>A0A087UT12_STEMI</name>
<dbReference type="InterPro" id="IPR006196">
    <property type="entry name" value="RNA-binding_domain_S1_IF1"/>
</dbReference>
<dbReference type="PROSITE" id="PS50832">
    <property type="entry name" value="S1_IF1_TYPE"/>
    <property type="match status" value="1"/>
</dbReference>
<dbReference type="Pfam" id="PF01176">
    <property type="entry name" value="eIF-1a"/>
    <property type="match status" value="1"/>
</dbReference>
<dbReference type="SMART" id="SM00652">
    <property type="entry name" value="eIF1a"/>
    <property type="match status" value="1"/>
</dbReference>
<feature type="domain" description="S1-like" evidence="7">
    <location>
        <begin position="5"/>
        <end position="92"/>
    </location>
</feature>
<dbReference type="SUPFAM" id="SSF50249">
    <property type="entry name" value="Nucleic acid-binding proteins"/>
    <property type="match status" value="1"/>
</dbReference>
<dbReference type="InterPro" id="IPR039294">
    <property type="entry name" value="EIF1AD"/>
</dbReference>
<dbReference type="AlphaFoldDB" id="A0A087UT12"/>
<dbReference type="GO" id="GO:0003723">
    <property type="term" value="F:RNA binding"/>
    <property type="evidence" value="ECO:0007669"/>
    <property type="project" value="UniProtKB-KW"/>
</dbReference>
<evidence type="ECO:0000256" key="6">
    <source>
        <dbReference type="SAM" id="MobiDB-lite"/>
    </source>
</evidence>
<dbReference type="PANTHER" id="PTHR21641:SF0">
    <property type="entry name" value="RNA-BINDING PROTEIN EIF1AD-RELATED"/>
    <property type="match status" value="1"/>
</dbReference>
<keyword evidence="5" id="KW-0396">Initiation factor</keyword>
<evidence type="ECO:0000313" key="9">
    <source>
        <dbReference type="Proteomes" id="UP000054359"/>
    </source>
</evidence>
<organism evidence="8 9">
    <name type="scientific">Stegodyphus mimosarum</name>
    <name type="common">African social velvet spider</name>
    <dbReference type="NCBI Taxonomy" id="407821"/>
    <lineage>
        <taxon>Eukaryota</taxon>
        <taxon>Metazoa</taxon>
        <taxon>Ecdysozoa</taxon>
        <taxon>Arthropoda</taxon>
        <taxon>Chelicerata</taxon>
        <taxon>Arachnida</taxon>
        <taxon>Araneae</taxon>
        <taxon>Araneomorphae</taxon>
        <taxon>Entelegynae</taxon>
        <taxon>Eresoidea</taxon>
        <taxon>Eresidae</taxon>
        <taxon>Stegodyphus</taxon>
    </lineage>
</organism>
<accession>A0A087UT12</accession>
<dbReference type="STRING" id="407821.A0A087UT12"/>
<keyword evidence="9" id="KW-1185">Reference proteome</keyword>
<feature type="region of interest" description="Disordered" evidence="6">
    <location>
        <begin position="107"/>
        <end position="130"/>
    </location>
</feature>
<dbReference type="PANTHER" id="PTHR21641">
    <property type="entry name" value="TRANSLATION INITIATION FACTOR-RELATED"/>
    <property type="match status" value="1"/>
</dbReference>
<evidence type="ECO:0000259" key="7">
    <source>
        <dbReference type="PROSITE" id="PS50832"/>
    </source>
</evidence>
<evidence type="ECO:0000256" key="3">
    <source>
        <dbReference type="ARBA" id="ARBA00022884"/>
    </source>
</evidence>